<dbReference type="RefSeq" id="XP_026149631.1">
    <property type="nucleotide sequence ID" value="XM_026293846.1"/>
</dbReference>
<dbReference type="GeneTree" id="ENSGT00390000018665"/>
<keyword evidence="8" id="KW-0175">Coiled coil</keyword>
<dbReference type="GO" id="GO:0000070">
    <property type="term" value="P:mitotic sister chromatid segregation"/>
    <property type="evidence" value="ECO:0007669"/>
    <property type="project" value="TreeGrafter"/>
</dbReference>
<keyword evidence="12" id="KW-1185">Reference proteome</keyword>
<dbReference type="PANTHER" id="PTHR14527:SF2">
    <property type="entry name" value="PROTEIN MIS12 HOMOLOG"/>
    <property type="match status" value="1"/>
</dbReference>
<dbReference type="AlphaFoldDB" id="A0A7N8YHX5"/>
<dbReference type="Proteomes" id="UP000261640">
    <property type="component" value="Unplaced"/>
</dbReference>
<dbReference type="PANTHER" id="PTHR14527">
    <property type="entry name" value="PROTEIN MIS12 HOMOLOG"/>
    <property type="match status" value="1"/>
</dbReference>
<evidence type="ECO:0000313" key="11">
    <source>
        <dbReference type="Ensembl" id="ENSMAMP00000065824.1"/>
    </source>
</evidence>
<evidence type="ECO:0000256" key="10">
    <source>
        <dbReference type="ARBA" id="ARBA00023328"/>
    </source>
</evidence>
<evidence type="ECO:0000313" key="12">
    <source>
        <dbReference type="Proteomes" id="UP000261640"/>
    </source>
</evidence>
<protein>
    <recommendedName>
        <fullName evidence="3">Protein MIS12 homolog</fullName>
    </recommendedName>
</protein>
<dbReference type="GO" id="GO:0051382">
    <property type="term" value="P:kinetochore assembly"/>
    <property type="evidence" value="ECO:0007669"/>
    <property type="project" value="TreeGrafter"/>
</dbReference>
<comment type="subcellular location">
    <subcellularLocation>
        <location evidence="1">Chromosome</location>
        <location evidence="1">Centromere</location>
        <location evidence="1">Kinetochore</location>
    </subcellularLocation>
</comment>
<accession>A0A7N8YHX5</accession>
<dbReference type="InterPro" id="IPR008685">
    <property type="entry name" value="Centromere_Mis12"/>
</dbReference>
<dbReference type="Pfam" id="PF05859">
    <property type="entry name" value="Mis12"/>
    <property type="match status" value="1"/>
</dbReference>
<dbReference type="Ensembl" id="ENSMAMT00000061286.1">
    <property type="protein sequence ID" value="ENSMAMP00000065824.1"/>
    <property type="gene ID" value="ENSMAMG00000024952.1"/>
</dbReference>
<dbReference type="InParanoid" id="A0A7N8YHX5"/>
<evidence type="ECO:0000256" key="9">
    <source>
        <dbReference type="ARBA" id="ARBA00023306"/>
    </source>
</evidence>
<keyword evidence="9" id="KW-0131">Cell cycle</keyword>
<keyword evidence="4" id="KW-0158">Chromosome</keyword>
<evidence type="ECO:0000256" key="1">
    <source>
        <dbReference type="ARBA" id="ARBA00004629"/>
    </source>
</evidence>
<dbReference type="GO" id="GO:0005634">
    <property type="term" value="C:nucleus"/>
    <property type="evidence" value="ECO:0007669"/>
    <property type="project" value="InterPro"/>
</dbReference>
<reference evidence="11" key="2">
    <citation type="submission" date="2025-09" db="UniProtKB">
        <authorList>
            <consortium name="Ensembl"/>
        </authorList>
    </citation>
    <scope>IDENTIFICATION</scope>
</reference>
<dbReference type="CTD" id="79003"/>
<keyword evidence="10" id="KW-0137">Centromere</keyword>
<evidence type="ECO:0000256" key="8">
    <source>
        <dbReference type="ARBA" id="ARBA00023054"/>
    </source>
</evidence>
<sequence>MMAVCGEVGEEADRFSLSSLRLYEAQFFGFTPKTCMLRVNSVFNDCLCDILPVVENVCVSQLSKGESEETVELLRSRARECSRKLQEFLGERFKQMSKRMEMLLVDRCLSVPPNVLLPEDQAHKTYPHDAEEVLRLESSLVDLQRACEAEVYAQQALLAELKLQKEVQKQLDGVLIWVRELQNAWVKEGNGNFLESFRLVMESLTKLQETGQEVCNKVSY</sequence>
<dbReference type="GO" id="GO:0000444">
    <property type="term" value="C:MIS12/MIND type complex"/>
    <property type="evidence" value="ECO:0007669"/>
    <property type="project" value="TreeGrafter"/>
</dbReference>
<dbReference type="GO" id="GO:0051301">
    <property type="term" value="P:cell division"/>
    <property type="evidence" value="ECO:0007669"/>
    <property type="project" value="UniProtKB-KW"/>
</dbReference>
<keyword evidence="7" id="KW-0995">Kinetochore</keyword>
<evidence type="ECO:0000256" key="5">
    <source>
        <dbReference type="ARBA" id="ARBA00022618"/>
    </source>
</evidence>
<proteinExistence type="inferred from homology"/>
<dbReference type="GeneID" id="113122463"/>
<evidence type="ECO:0000256" key="4">
    <source>
        <dbReference type="ARBA" id="ARBA00022454"/>
    </source>
</evidence>
<keyword evidence="5" id="KW-0132">Cell division</keyword>
<reference evidence="11" key="1">
    <citation type="submission" date="2025-08" db="UniProtKB">
        <authorList>
            <consortium name="Ensembl"/>
        </authorList>
    </citation>
    <scope>IDENTIFICATION</scope>
</reference>
<dbReference type="OrthoDB" id="1884855at2759"/>
<comment type="similarity">
    <text evidence="2">Belongs to the mis12 family.</text>
</comment>
<keyword evidence="6" id="KW-0498">Mitosis</keyword>
<evidence type="ECO:0000256" key="7">
    <source>
        <dbReference type="ARBA" id="ARBA00022838"/>
    </source>
</evidence>
<evidence type="ECO:0000256" key="2">
    <source>
        <dbReference type="ARBA" id="ARBA00008643"/>
    </source>
</evidence>
<evidence type="ECO:0000256" key="3">
    <source>
        <dbReference type="ARBA" id="ARBA00013793"/>
    </source>
</evidence>
<evidence type="ECO:0000256" key="6">
    <source>
        <dbReference type="ARBA" id="ARBA00022776"/>
    </source>
</evidence>
<organism evidence="11 12">
    <name type="scientific">Mastacembelus armatus</name>
    <name type="common">zig-zag eel</name>
    <dbReference type="NCBI Taxonomy" id="205130"/>
    <lineage>
        <taxon>Eukaryota</taxon>
        <taxon>Metazoa</taxon>
        <taxon>Chordata</taxon>
        <taxon>Craniata</taxon>
        <taxon>Vertebrata</taxon>
        <taxon>Euteleostomi</taxon>
        <taxon>Actinopterygii</taxon>
        <taxon>Neopterygii</taxon>
        <taxon>Teleostei</taxon>
        <taxon>Neoteleostei</taxon>
        <taxon>Acanthomorphata</taxon>
        <taxon>Anabantaria</taxon>
        <taxon>Synbranchiformes</taxon>
        <taxon>Mastacembelidae</taxon>
        <taxon>Mastacembelus</taxon>
    </lineage>
</organism>
<name>A0A7N8YHX5_9TELE</name>